<evidence type="ECO:0000256" key="4">
    <source>
        <dbReference type="ARBA" id="ARBA00023136"/>
    </source>
</evidence>
<dbReference type="AlphaFoldDB" id="A0A1J5S049"/>
<dbReference type="InterPro" id="IPR036286">
    <property type="entry name" value="LexA/Signal_pep-like_sf"/>
</dbReference>
<organism evidence="5">
    <name type="scientific">mine drainage metagenome</name>
    <dbReference type="NCBI Taxonomy" id="410659"/>
    <lineage>
        <taxon>unclassified sequences</taxon>
        <taxon>metagenomes</taxon>
        <taxon>ecological metagenomes</taxon>
    </lineage>
</organism>
<sequence length="161" mass="16813">MKSATRILFLFAALLMVSAPVAKAAMLVAPATPVAFHDAMSDAIALSHQYANSTVMRVSGTSMLPYFGTGTLIVVKPIAADHLRKGMIVVYRNRFGETVAHRLVGRTAAGWVAKGYNNTEPDSTPVNASDLVGVVYATFNTAGAIAANTSSLSVAMAAPAR</sequence>
<keyword evidence="4" id="KW-0472">Membrane</keyword>
<dbReference type="EC" id="3.4.21.89" evidence="5"/>
<protein>
    <submittedName>
        <fullName evidence="5">Signal peptidase I W</fullName>
        <ecNumber evidence="5">3.4.21.89</ecNumber>
    </submittedName>
</protein>
<accession>A0A1J5S049</accession>
<dbReference type="GO" id="GO:0016020">
    <property type="term" value="C:membrane"/>
    <property type="evidence" value="ECO:0007669"/>
    <property type="project" value="UniProtKB-SubCell"/>
</dbReference>
<proteinExistence type="predicted"/>
<reference evidence="5" key="1">
    <citation type="submission" date="2016-10" db="EMBL/GenBank/DDBJ databases">
        <title>Sequence of Gallionella enrichment culture.</title>
        <authorList>
            <person name="Poehlein A."/>
            <person name="Muehling M."/>
            <person name="Daniel R."/>
        </authorList>
    </citation>
    <scope>NUCLEOTIDE SEQUENCE</scope>
</reference>
<dbReference type="NCBIfam" id="TIGR02228">
    <property type="entry name" value="sigpep_I_arch"/>
    <property type="match status" value="1"/>
</dbReference>
<comment type="caution">
    <text evidence="5">The sequence shown here is derived from an EMBL/GenBank/DDBJ whole genome shotgun (WGS) entry which is preliminary data.</text>
</comment>
<dbReference type="GO" id="GO:0006465">
    <property type="term" value="P:signal peptide processing"/>
    <property type="evidence" value="ECO:0007669"/>
    <property type="project" value="InterPro"/>
</dbReference>
<dbReference type="GO" id="GO:0009003">
    <property type="term" value="F:signal peptidase activity"/>
    <property type="evidence" value="ECO:0007669"/>
    <property type="project" value="UniProtKB-EC"/>
</dbReference>
<evidence type="ECO:0000256" key="1">
    <source>
        <dbReference type="ARBA" id="ARBA00004370"/>
    </source>
</evidence>
<dbReference type="Gene3D" id="2.10.109.10">
    <property type="entry name" value="Umud Fragment, subunit A"/>
    <property type="match status" value="1"/>
</dbReference>
<gene>
    <name evidence="5" type="primary">sipW_1</name>
    <name evidence="5" type="ORF">GALL_160700</name>
</gene>
<dbReference type="EMBL" id="MLJW01000080">
    <property type="protein sequence ID" value="OIR01769.1"/>
    <property type="molecule type" value="Genomic_DNA"/>
</dbReference>
<dbReference type="CDD" id="cd06462">
    <property type="entry name" value="Peptidase_S24_S26"/>
    <property type="match status" value="1"/>
</dbReference>
<keyword evidence="2" id="KW-0812">Transmembrane</keyword>
<evidence type="ECO:0000256" key="2">
    <source>
        <dbReference type="ARBA" id="ARBA00022692"/>
    </source>
</evidence>
<dbReference type="InterPro" id="IPR001733">
    <property type="entry name" value="Peptidase_S26B"/>
</dbReference>
<keyword evidence="3" id="KW-1133">Transmembrane helix</keyword>
<evidence type="ECO:0000313" key="5">
    <source>
        <dbReference type="EMBL" id="OIR01769.1"/>
    </source>
</evidence>
<dbReference type="SUPFAM" id="SSF51306">
    <property type="entry name" value="LexA/Signal peptidase"/>
    <property type="match status" value="1"/>
</dbReference>
<keyword evidence="5" id="KW-0378">Hydrolase</keyword>
<name>A0A1J5S049_9ZZZZ</name>
<evidence type="ECO:0000256" key="3">
    <source>
        <dbReference type="ARBA" id="ARBA00022989"/>
    </source>
</evidence>
<comment type="subcellular location">
    <subcellularLocation>
        <location evidence="1">Membrane</location>
    </subcellularLocation>
</comment>